<gene>
    <name evidence="6" type="ORF">QYE76_040756</name>
</gene>
<dbReference type="GO" id="GO:0005886">
    <property type="term" value="C:plasma membrane"/>
    <property type="evidence" value="ECO:0007669"/>
    <property type="project" value="TreeGrafter"/>
</dbReference>
<dbReference type="Proteomes" id="UP001231189">
    <property type="component" value="Unassembled WGS sequence"/>
</dbReference>
<feature type="region of interest" description="Disordered" evidence="3">
    <location>
        <begin position="139"/>
        <end position="176"/>
    </location>
</feature>
<dbReference type="Pfam" id="PF02298">
    <property type="entry name" value="Cu_bind_like"/>
    <property type="match status" value="1"/>
</dbReference>
<sequence length="198" mass="20164">MKASSGALLAVMAVAALATTALAKNYTVDGSTGWDTYVNYDKWTAGKTFMVGDNIEFKYEVYHNVLEVTKADYASCATGSPISTHSGGDTTFELTEAGTRYFICGIPRHCSNGTMHVKITTVAYDAATAAAIEAAAAPGAAPSSAPLPSPPADVYSDARTAPAGAPGASTPKSSAPRYQRTSAAVAGLAFAALLAIAA</sequence>
<dbReference type="InterPro" id="IPR003245">
    <property type="entry name" value="Phytocyanin_dom"/>
</dbReference>
<evidence type="ECO:0000256" key="1">
    <source>
        <dbReference type="ARBA" id="ARBA00022723"/>
    </source>
</evidence>
<dbReference type="GO" id="GO:0009055">
    <property type="term" value="F:electron transfer activity"/>
    <property type="evidence" value="ECO:0007669"/>
    <property type="project" value="InterPro"/>
</dbReference>
<keyword evidence="2" id="KW-0325">Glycoprotein</keyword>
<dbReference type="FunFam" id="2.60.40.420:FF:000003">
    <property type="entry name" value="Blue copper"/>
    <property type="match status" value="1"/>
</dbReference>
<feature type="chain" id="PRO_5042090677" description="Phytocyanin domain-containing protein" evidence="4">
    <location>
        <begin position="24"/>
        <end position="198"/>
    </location>
</feature>
<dbReference type="InterPro" id="IPR039391">
    <property type="entry name" value="Phytocyanin-like"/>
</dbReference>
<evidence type="ECO:0000256" key="4">
    <source>
        <dbReference type="SAM" id="SignalP"/>
    </source>
</evidence>
<evidence type="ECO:0000313" key="7">
    <source>
        <dbReference type="Proteomes" id="UP001231189"/>
    </source>
</evidence>
<dbReference type="GO" id="GO:0046872">
    <property type="term" value="F:metal ion binding"/>
    <property type="evidence" value="ECO:0007669"/>
    <property type="project" value="UniProtKB-KW"/>
</dbReference>
<dbReference type="CDD" id="cd04216">
    <property type="entry name" value="Phytocyanin"/>
    <property type="match status" value="1"/>
</dbReference>
<keyword evidence="4" id="KW-0732">Signal</keyword>
<dbReference type="AlphaFoldDB" id="A0AAD8WVR6"/>
<name>A0AAD8WVR6_LOLMU</name>
<evidence type="ECO:0000256" key="3">
    <source>
        <dbReference type="SAM" id="MobiDB-lite"/>
    </source>
</evidence>
<organism evidence="6 7">
    <name type="scientific">Lolium multiflorum</name>
    <name type="common">Italian ryegrass</name>
    <name type="synonym">Lolium perenne subsp. multiflorum</name>
    <dbReference type="NCBI Taxonomy" id="4521"/>
    <lineage>
        <taxon>Eukaryota</taxon>
        <taxon>Viridiplantae</taxon>
        <taxon>Streptophyta</taxon>
        <taxon>Embryophyta</taxon>
        <taxon>Tracheophyta</taxon>
        <taxon>Spermatophyta</taxon>
        <taxon>Magnoliopsida</taxon>
        <taxon>Liliopsida</taxon>
        <taxon>Poales</taxon>
        <taxon>Poaceae</taxon>
        <taxon>BOP clade</taxon>
        <taxon>Pooideae</taxon>
        <taxon>Poodae</taxon>
        <taxon>Poeae</taxon>
        <taxon>Poeae Chloroplast Group 2 (Poeae type)</taxon>
        <taxon>Loliodinae</taxon>
        <taxon>Loliinae</taxon>
        <taxon>Lolium</taxon>
    </lineage>
</organism>
<keyword evidence="7" id="KW-1185">Reference proteome</keyword>
<accession>A0AAD8WVR6</accession>
<keyword evidence="1" id="KW-0479">Metal-binding</keyword>
<feature type="domain" description="Phytocyanin" evidence="5">
    <location>
        <begin position="24"/>
        <end position="123"/>
    </location>
</feature>
<dbReference type="PROSITE" id="PS51485">
    <property type="entry name" value="PHYTOCYANIN"/>
    <property type="match status" value="1"/>
</dbReference>
<feature type="signal peptide" evidence="4">
    <location>
        <begin position="1"/>
        <end position="23"/>
    </location>
</feature>
<dbReference type="SUPFAM" id="SSF49503">
    <property type="entry name" value="Cupredoxins"/>
    <property type="match status" value="1"/>
</dbReference>
<dbReference type="Gene3D" id="2.60.40.420">
    <property type="entry name" value="Cupredoxins - blue copper proteins"/>
    <property type="match status" value="1"/>
</dbReference>
<feature type="compositionally biased region" description="Low complexity" evidence="3">
    <location>
        <begin position="158"/>
        <end position="176"/>
    </location>
</feature>
<evidence type="ECO:0000256" key="2">
    <source>
        <dbReference type="ARBA" id="ARBA00023180"/>
    </source>
</evidence>
<dbReference type="PANTHER" id="PTHR33021:SF7">
    <property type="entry name" value="OS07G0542900 PROTEIN"/>
    <property type="match status" value="1"/>
</dbReference>
<evidence type="ECO:0000259" key="5">
    <source>
        <dbReference type="PROSITE" id="PS51485"/>
    </source>
</evidence>
<dbReference type="PANTHER" id="PTHR33021">
    <property type="entry name" value="BLUE COPPER PROTEIN"/>
    <property type="match status" value="1"/>
</dbReference>
<comment type="caution">
    <text evidence="6">The sequence shown here is derived from an EMBL/GenBank/DDBJ whole genome shotgun (WGS) entry which is preliminary data.</text>
</comment>
<dbReference type="InterPro" id="IPR008972">
    <property type="entry name" value="Cupredoxin"/>
</dbReference>
<proteinExistence type="predicted"/>
<dbReference type="EMBL" id="JAUUTY010000002">
    <property type="protein sequence ID" value="KAK1679908.1"/>
    <property type="molecule type" value="Genomic_DNA"/>
</dbReference>
<protein>
    <recommendedName>
        <fullName evidence="5">Phytocyanin domain-containing protein</fullName>
    </recommendedName>
</protein>
<evidence type="ECO:0000313" key="6">
    <source>
        <dbReference type="EMBL" id="KAK1679908.1"/>
    </source>
</evidence>
<reference evidence="6" key="1">
    <citation type="submission" date="2023-07" db="EMBL/GenBank/DDBJ databases">
        <title>A chromosome-level genome assembly of Lolium multiflorum.</title>
        <authorList>
            <person name="Chen Y."/>
            <person name="Copetti D."/>
            <person name="Kolliker R."/>
            <person name="Studer B."/>
        </authorList>
    </citation>
    <scope>NUCLEOTIDE SEQUENCE</scope>
    <source>
        <strain evidence="6">02402/16</strain>
        <tissue evidence="6">Leaf</tissue>
    </source>
</reference>